<dbReference type="GO" id="GO:0015658">
    <property type="term" value="F:branched-chain amino acid transmembrane transporter activity"/>
    <property type="evidence" value="ECO:0007669"/>
    <property type="project" value="InterPro"/>
</dbReference>
<evidence type="ECO:0000256" key="1">
    <source>
        <dbReference type="ARBA" id="ARBA00004651"/>
    </source>
</evidence>
<dbReference type="RefSeq" id="WP_189384716.1">
    <property type="nucleotide sequence ID" value="NZ_BAABFY010000053.1"/>
</dbReference>
<keyword evidence="4 6" id="KW-1133">Transmembrane helix</keyword>
<feature type="transmembrane region" description="Helical" evidence="6">
    <location>
        <begin position="105"/>
        <end position="125"/>
    </location>
</feature>
<evidence type="ECO:0000256" key="2">
    <source>
        <dbReference type="ARBA" id="ARBA00022475"/>
    </source>
</evidence>
<comment type="subcellular location">
    <subcellularLocation>
        <location evidence="1">Cell membrane</location>
        <topology evidence="1">Multi-pass membrane protein</topology>
    </subcellularLocation>
</comment>
<feature type="transmembrane region" description="Helical" evidence="6">
    <location>
        <begin position="58"/>
        <end position="85"/>
    </location>
</feature>
<evidence type="ECO:0000256" key="3">
    <source>
        <dbReference type="ARBA" id="ARBA00022692"/>
    </source>
</evidence>
<proteinExistence type="predicted"/>
<sequence>MQNNHQTTLPVVPLQLHLRRESGLSLLLPWVVLLLLAVFPLVAPLLGLEYYVGFVQRLMIYSIAVSSLNFLVGYGGMVALGHAGFLGIGAYTLVALLDSGQDSVWLAWALAMGVSGLFALLIGSISIRTRGMYFIMITLAFAQMLYYLAVSFNRYGGEDGYGIYTPLSLGSWLNDIPHALYWIVLCVAALVFALGSRVAGSRFGLALQGIRDNEVRMGAMGYPVYAIRLLAFVVAGAFAGLAGAMLAVNNNFVSPSMMSFGESAGLLVMVILGGMGHRWGPALGVAVWLTLAEVLKLYTDYWHWPMGLILLLSVFLLPAGFAGGSRKRVIK</sequence>
<dbReference type="PANTHER" id="PTHR30482:SF17">
    <property type="entry name" value="ABC TRANSPORTER ATP-BINDING PROTEIN"/>
    <property type="match status" value="1"/>
</dbReference>
<dbReference type="Pfam" id="PF02653">
    <property type="entry name" value="BPD_transp_2"/>
    <property type="match status" value="1"/>
</dbReference>
<keyword evidence="8" id="KW-1185">Reference proteome</keyword>
<dbReference type="Proteomes" id="UP000608345">
    <property type="component" value="Unassembled WGS sequence"/>
</dbReference>
<name>A0A918JJP6_9BURK</name>
<reference evidence="7" key="2">
    <citation type="submission" date="2020-09" db="EMBL/GenBank/DDBJ databases">
        <authorList>
            <person name="Sun Q."/>
            <person name="Kim S."/>
        </authorList>
    </citation>
    <scope>NUCLEOTIDE SEQUENCE</scope>
    <source>
        <strain evidence="7">KCTC 23732</strain>
    </source>
</reference>
<organism evidence="7 8">
    <name type="scientific">Advenella faeciporci</name>
    <dbReference type="NCBI Taxonomy" id="797535"/>
    <lineage>
        <taxon>Bacteria</taxon>
        <taxon>Pseudomonadati</taxon>
        <taxon>Pseudomonadota</taxon>
        <taxon>Betaproteobacteria</taxon>
        <taxon>Burkholderiales</taxon>
        <taxon>Alcaligenaceae</taxon>
    </lineage>
</organism>
<feature type="transmembrane region" description="Helical" evidence="6">
    <location>
        <begin position="179"/>
        <end position="199"/>
    </location>
</feature>
<feature type="transmembrane region" description="Helical" evidence="6">
    <location>
        <begin position="27"/>
        <end position="46"/>
    </location>
</feature>
<evidence type="ECO:0000313" key="8">
    <source>
        <dbReference type="Proteomes" id="UP000608345"/>
    </source>
</evidence>
<gene>
    <name evidence="7" type="ORF">GCM10011450_13440</name>
</gene>
<feature type="transmembrane region" description="Helical" evidence="6">
    <location>
        <begin position="304"/>
        <end position="324"/>
    </location>
</feature>
<dbReference type="CDD" id="cd06581">
    <property type="entry name" value="TM_PBP1_LivM_like"/>
    <property type="match status" value="1"/>
</dbReference>
<dbReference type="EMBL" id="BMYS01000007">
    <property type="protein sequence ID" value="GGW84753.1"/>
    <property type="molecule type" value="Genomic_DNA"/>
</dbReference>
<accession>A0A918JJP6</accession>
<evidence type="ECO:0000256" key="6">
    <source>
        <dbReference type="SAM" id="Phobius"/>
    </source>
</evidence>
<keyword evidence="3 6" id="KW-0812">Transmembrane</keyword>
<dbReference type="PANTHER" id="PTHR30482">
    <property type="entry name" value="HIGH-AFFINITY BRANCHED-CHAIN AMINO ACID TRANSPORT SYSTEM PERMEASE"/>
    <property type="match status" value="1"/>
</dbReference>
<dbReference type="InterPro" id="IPR001851">
    <property type="entry name" value="ABC_transp_permease"/>
</dbReference>
<comment type="caution">
    <text evidence="7">The sequence shown here is derived from an EMBL/GenBank/DDBJ whole genome shotgun (WGS) entry which is preliminary data.</text>
</comment>
<evidence type="ECO:0000256" key="4">
    <source>
        <dbReference type="ARBA" id="ARBA00022989"/>
    </source>
</evidence>
<dbReference type="GO" id="GO:0005886">
    <property type="term" value="C:plasma membrane"/>
    <property type="evidence" value="ECO:0007669"/>
    <property type="project" value="UniProtKB-SubCell"/>
</dbReference>
<reference evidence="7" key="1">
    <citation type="journal article" date="2014" name="Int. J. Syst. Evol. Microbiol.">
        <title>Complete genome sequence of Corynebacterium casei LMG S-19264T (=DSM 44701T), isolated from a smear-ripened cheese.</title>
        <authorList>
            <consortium name="US DOE Joint Genome Institute (JGI-PGF)"/>
            <person name="Walter F."/>
            <person name="Albersmeier A."/>
            <person name="Kalinowski J."/>
            <person name="Ruckert C."/>
        </authorList>
    </citation>
    <scope>NUCLEOTIDE SEQUENCE</scope>
    <source>
        <strain evidence="7">KCTC 23732</strain>
    </source>
</reference>
<dbReference type="InterPro" id="IPR043428">
    <property type="entry name" value="LivM-like"/>
</dbReference>
<feature type="transmembrane region" description="Helical" evidence="6">
    <location>
        <begin position="220"/>
        <end position="246"/>
    </location>
</feature>
<feature type="transmembrane region" description="Helical" evidence="6">
    <location>
        <begin position="132"/>
        <end position="149"/>
    </location>
</feature>
<evidence type="ECO:0000256" key="5">
    <source>
        <dbReference type="ARBA" id="ARBA00023136"/>
    </source>
</evidence>
<keyword evidence="5 6" id="KW-0472">Membrane</keyword>
<dbReference type="AlphaFoldDB" id="A0A918JJP6"/>
<keyword evidence="2" id="KW-1003">Cell membrane</keyword>
<protein>
    <submittedName>
        <fullName evidence="7">Branched-chain amino acid ABC transporter permease</fullName>
    </submittedName>
</protein>
<evidence type="ECO:0000313" key="7">
    <source>
        <dbReference type="EMBL" id="GGW84753.1"/>
    </source>
</evidence>